<evidence type="ECO:0000313" key="2">
    <source>
        <dbReference type="Proteomes" id="UP001165960"/>
    </source>
</evidence>
<gene>
    <name evidence="1" type="ORF">DSO57_1020609</name>
</gene>
<accession>A0ACC2UP47</accession>
<reference evidence="1" key="1">
    <citation type="submission" date="2022-04" db="EMBL/GenBank/DDBJ databases">
        <title>Genome of the entomopathogenic fungus Entomophthora muscae.</title>
        <authorList>
            <person name="Elya C."/>
            <person name="Lovett B.R."/>
            <person name="Lee E."/>
            <person name="Macias A.M."/>
            <person name="Hajek A.E."/>
            <person name="De Bivort B.L."/>
            <person name="Kasson M.T."/>
            <person name="De Fine Licht H.H."/>
            <person name="Stajich J.E."/>
        </authorList>
    </citation>
    <scope>NUCLEOTIDE SEQUENCE</scope>
    <source>
        <strain evidence="1">Berkeley</strain>
    </source>
</reference>
<proteinExistence type="predicted"/>
<dbReference type="EMBL" id="QTSX02000097">
    <property type="protein sequence ID" value="KAJ9088699.1"/>
    <property type="molecule type" value="Genomic_DNA"/>
</dbReference>
<name>A0ACC2UP47_9FUNG</name>
<sequence>MASGGFCLNRIFRRTRYRRPILIVIGIALFCAIVVPVYHSYRREGLKGGSHFEYPTYEGPSDQVALHFNLLNMDPVARKADFLVQVDLMGRLQDGDGALTKNLTLNMRFKQLKFMAHQTIEPFTMTVPFTEGTVRDYPLEFFVAEFPITIRGDSYIPFHATFDGLSQLFKIRFNAFLASESLQEMTLQQIMPRPDVIILVTLQRPPTTLMICAFMAALMWVLAIAMANLAWDGVIYRREIPPPLLSIGIAMLFALPTLRNSQPGVPAMGCLIDMLGFFWSIVLISISASALIFNYVLGWKPPCFRDNE</sequence>
<dbReference type="Proteomes" id="UP001165960">
    <property type="component" value="Unassembled WGS sequence"/>
</dbReference>
<keyword evidence="2" id="KW-1185">Reference proteome</keyword>
<comment type="caution">
    <text evidence="1">The sequence shown here is derived from an EMBL/GenBank/DDBJ whole genome shotgun (WGS) entry which is preliminary data.</text>
</comment>
<organism evidence="1 2">
    <name type="scientific">Entomophthora muscae</name>
    <dbReference type="NCBI Taxonomy" id="34485"/>
    <lineage>
        <taxon>Eukaryota</taxon>
        <taxon>Fungi</taxon>
        <taxon>Fungi incertae sedis</taxon>
        <taxon>Zoopagomycota</taxon>
        <taxon>Entomophthoromycotina</taxon>
        <taxon>Entomophthoromycetes</taxon>
        <taxon>Entomophthorales</taxon>
        <taxon>Entomophthoraceae</taxon>
        <taxon>Entomophthora</taxon>
    </lineage>
</organism>
<protein>
    <submittedName>
        <fullName evidence="1">Uncharacterized protein</fullName>
    </submittedName>
</protein>
<evidence type="ECO:0000313" key="1">
    <source>
        <dbReference type="EMBL" id="KAJ9088699.1"/>
    </source>
</evidence>